<evidence type="ECO:0000256" key="2">
    <source>
        <dbReference type="ARBA" id="ARBA00022475"/>
    </source>
</evidence>
<evidence type="ECO:0000256" key="4">
    <source>
        <dbReference type="ARBA" id="ARBA00022989"/>
    </source>
</evidence>
<feature type="transmembrane region" description="Helical" evidence="7">
    <location>
        <begin position="308"/>
        <end position="332"/>
    </location>
</feature>
<dbReference type="EMBL" id="MHKE01000005">
    <property type="protein sequence ID" value="OGY84670.1"/>
    <property type="molecule type" value="Genomic_DNA"/>
</dbReference>
<feature type="transmembrane region" description="Helical" evidence="7">
    <location>
        <begin position="254"/>
        <end position="285"/>
    </location>
</feature>
<keyword evidence="2" id="KW-1003">Cell membrane</keyword>
<feature type="transmembrane region" description="Helical" evidence="7">
    <location>
        <begin position="352"/>
        <end position="370"/>
    </location>
</feature>
<keyword evidence="4 7" id="KW-1133">Transmembrane helix</keyword>
<comment type="similarity">
    <text evidence="6">Belongs to the ABC-4 integral membrane protein family.</text>
</comment>
<evidence type="ECO:0000256" key="3">
    <source>
        <dbReference type="ARBA" id="ARBA00022692"/>
    </source>
</evidence>
<gene>
    <name evidence="10" type="ORF">A2898_01005</name>
</gene>
<evidence type="ECO:0000256" key="6">
    <source>
        <dbReference type="ARBA" id="ARBA00038076"/>
    </source>
</evidence>
<dbReference type="PANTHER" id="PTHR30572:SF4">
    <property type="entry name" value="ABC TRANSPORTER PERMEASE YTRF"/>
    <property type="match status" value="1"/>
</dbReference>
<dbReference type="Proteomes" id="UP000179164">
    <property type="component" value="Unassembled WGS sequence"/>
</dbReference>
<dbReference type="InterPro" id="IPR003838">
    <property type="entry name" value="ABC3_permease_C"/>
</dbReference>
<evidence type="ECO:0000259" key="9">
    <source>
        <dbReference type="Pfam" id="PF12704"/>
    </source>
</evidence>
<evidence type="ECO:0000256" key="1">
    <source>
        <dbReference type="ARBA" id="ARBA00004651"/>
    </source>
</evidence>
<name>A0A1G2B8R4_9BACT</name>
<feature type="domain" description="ABC3 transporter permease C-terminal" evidence="8">
    <location>
        <begin position="265"/>
        <end position="380"/>
    </location>
</feature>
<dbReference type="Pfam" id="PF12704">
    <property type="entry name" value="MacB_PCD"/>
    <property type="match status" value="1"/>
</dbReference>
<dbReference type="InterPro" id="IPR050250">
    <property type="entry name" value="Macrolide_Exporter_MacB"/>
</dbReference>
<organism evidence="10 11">
    <name type="scientific">Candidatus Kerfeldbacteria bacterium RIFCSPLOWO2_01_FULL_48_11</name>
    <dbReference type="NCBI Taxonomy" id="1798543"/>
    <lineage>
        <taxon>Bacteria</taxon>
        <taxon>Candidatus Kerfeldiibacteriota</taxon>
    </lineage>
</organism>
<feature type="transmembrane region" description="Helical" evidence="7">
    <location>
        <begin position="12"/>
        <end position="35"/>
    </location>
</feature>
<accession>A0A1G2B8R4</accession>
<sequence length="387" mass="42004">MRIIIRNLFRRKLRTVLTVGGIVIGVFALTVMGAMSEKLSLLVKGGEEYYGTKVIVVDGQSSAFYGGAPMTIDKRPDIEKVKGVTYVTPEVSLMLDEETTMSFGMPAMIVSFDAGANQYESFEINVATGRMLTDEDRGKVLLGSDIADTMKTNVGQMIKLRKQDFEVVGIMEKTLTAPDNSAVVSLYDAQQFVHATLPDAFRENFPAEKIVSDFAVYLDDIEQGEAVAERINAEVEGVKAYGPSFFSDQIGQSLAIFNLIILSGALIALIVGGFSIMNTLTFSVIERTREIGIKKAVGARSGRILREFLLEAAVIGVIGGIVGIGFGALMAWGINESSRESGLLLFQLTPRLLAAVFIFSIVISVLAGFIPARRASKLNPVEALRYE</sequence>
<dbReference type="AlphaFoldDB" id="A0A1G2B8R4"/>
<evidence type="ECO:0000313" key="10">
    <source>
        <dbReference type="EMBL" id="OGY84670.1"/>
    </source>
</evidence>
<evidence type="ECO:0008006" key="12">
    <source>
        <dbReference type="Google" id="ProtNLM"/>
    </source>
</evidence>
<keyword evidence="5 7" id="KW-0472">Membrane</keyword>
<dbReference type="PANTHER" id="PTHR30572">
    <property type="entry name" value="MEMBRANE COMPONENT OF TRANSPORTER-RELATED"/>
    <property type="match status" value="1"/>
</dbReference>
<keyword evidence="3 7" id="KW-0812">Transmembrane</keyword>
<protein>
    <recommendedName>
        <fullName evidence="12">ABC transporter permease</fullName>
    </recommendedName>
</protein>
<reference evidence="10 11" key="1">
    <citation type="journal article" date="2016" name="Nat. Commun.">
        <title>Thousands of microbial genomes shed light on interconnected biogeochemical processes in an aquifer system.</title>
        <authorList>
            <person name="Anantharaman K."/>
            <person name="Brown C.T."/>
            <person name="Hug L.A."/>
            <person name="Sharon I."/>
            <person name="Castelle C.J."/>
            <person name="Probst A.J."/>
            <person name="Thomas B.C."/>
            <person name="Singh A."/>
            <person name="Wilkins M.J."/>
            <person name="Karaoz U."/>
            <person name="Brodie E.L."/>
            <person name="Williams K.H."/>
            <person name="Hubbard S.S."/>
            <person name="Banfield J.F."/>
        </authorList>
    </citation>
    <scope>NUCLEOTIDE SEQUENCE [LARGE SCALE GENOMIC DNA]</scope>
</reference>
<dbReference type="GO" id="GO:0022857">
    <property type="term" value="F:transmembrane transporter activity"/>
    <property type="evidence" value="ECO:0007669"/>
    <property type="project" value="TreeGrafter"/>
</dbReference>
<evidence type="ECO:0000256" key="5">
    <source>
        <dbReference type="ARBA" id="ARBA00023136"/>
    </source>
</evidence>
<dbReference type="GO" id="GO:0005886">
    <property type="term" value="C:plasma membrane"/>
    <property type="evidence" value="ECO:0007669"/>
    <property type="project" value="UniProtKB-SubCell"/>
</dbReference>
<feature type="domain" description="MacB-like periplasmic core" evidence="9">
    <location>
        <begin position="15"/>
        <end position="233"/>
    </location>
</feature>
<evidence type="ECO:0000313" key="11">
    <source>
        <dbReference type="Proteomes" id="UP000179164"/>
    </source>
</evidence>
<evidence type="ECO:0000256" key="7">
    <source>
        <dbReference type="SAM" id="Phobius"/>
    </source>
</evidence>
<dbReference type="Pfam" id="PF02687">
    <property type="entry name" value="FtsX"/>
    <property type="match status" value="1"/>
</dbReference>
<comment type="caution">
    <text evidence="10">The sequence shown here is derived from an EMBL/GenBank/DDBJ whole genome shotgun (WGS) entry which is preliminary data.</text>
</comment>
<dbReference type="InterPro" id="IPR025857">
    <property type="entry name" value="MacB_PCD"/>
</dbReference>
<evidence type="ECO:0000259" key="8">
    <source>
        <dbReference type="Pfam" id="PF02687"/>
    </source>
</evidence>
<comment type="subcellular location">
    <subcellularLocation>
        <location evidence="1">Cell membrane</location>
        <topology evidence="1">Multi-pass membrane protein</topology>
    </subcellularLocation>
</comment>
<dbReference type="STRING" id="1798543.A2898_01005"/>
<proteinExistence type="inferred from homology"/>